<dbReference type="PANTHER" id="PTHR47867">
    <property type="entry name" value="ADENINE NUCLEOTIDE ALPHA HYDROLASES-LIKE SUPERFAMILY PROTEIN"/>
    <property type="match status" value="1"/>
</dbReference>
<feature type="domain" description="UspA" evidence="1">
    <location>
        <begin position="9"/>
        <end position="177"/>
    </location>
</feature>
<comment type="caution">
    <text evidence="2">The sequence shown here is derived from an EMBL/GenBank/DDBJ whole genome shotgun (WGS) entry which is preliminary data.</text>
</comment>
<evidence type="ECO:0000259" key="1">
    <source>
        <dbReference type="Pfam" id="PF00582"/>
    </source>
</evidence>
<dbReference type="Gene3D" id="3.40.50.620">
    <property type="entry name" value="HUPs"/>
    <property type="match status" value="1"/>
</dbReference>
<sequence length="200" mass="21851">MEGGTAPTRKVMVVVDPTRESAAALQWALYHAVLERDELILLHLENPTSWRSRSTFSFFKRYSQPPTSAASSTSSSEGGGGGGDLDFLEQMKRACEVAQPKVRVHIERVDMEGKDKAAIILAQSMVLSVDLLIIGQRRSLSAAILGSRRNGGSAKGSRTLDTAEYLIEHSKCTCIAVQKKGQNAGFLLNSKTHKNFWMLA</sequence>
<organism evidence="2 3">
    <name type="scientific">Liquidambar formosana</name>
    <name type="common">Formosan gum</name>
    <dbReference type="NCBI Taxonomy" id="63359"/>
    <lineage>
        <taxon>Eukaryota</taxon>
        <taxon>Viridiplantae</taxon>
        <taxon>Streptophyta</taxon>
        <taxon>Embryophyta</taxon>
        <taxon>Tracheophyta</taxon>
        <taxon>Spermatophyta</taxon>
        <taxon>Magnoliopsida</taxon>
        <taxon>eudicotyledons</taxon>
        <taxon>Gunneridae</taxon>
        <taxon>Pentapetalae</taxon>
        <taxon>Saxifragales</taxon>
        <taxon>Altingiaceae</taxon>
        <taxon>Liquidambar</taxon>
    </lineage>
</organism>
<dbReference type="PANTHER" id="PTHR47867:SF1">
    <property type="entry name" value="ADENINE NUCLEOTIDE ALPHA HYDROLASES-LIKE SUPERFAMILY PROTEIN"/>
    <property type="match status" value="1"/>
</dbReference>
<proteinExistence type="predicted"/>
<protein>
    <recommendedName>
        <fullName evidence="1">UspA domain-containing protein</fullName>
    </recommendedName>
</protein>
<dbReference type="CDD" id="cd00293">
    <property type="entry name" value="USP-like"/>
    <property type="match status" value="1"/>
</dbReference>
<gene>
    <name evidence="2" type="ORF">L1049_017721</name>
</gene>
<evidence type="ECO:0000313" key="3">
    <source>
        <dbReference type="Proteomes" id="UP001415857"/>
    </source>
</evidence>
<evidence type="ECO:0000313" key="2">
    <source>
        <dbReference type="EMBL" id="KAK9289245.1"/>
    </source>
</evidence>
<reference evidence="2 3" key="1">
    <citation type="journal article" date="2024" name="Plant J.">
        <title>Genome sequences and population genomics reveal climatic adaptation and genomic divergence between two closely related sweetgum species.</title>
        <authorList>
            <person name="Xu W.Q."/>
            <person name="Ren C.Q."/>
            <person name="Zhang X.Y."/>
            <person name="Comes H.P."/>
            <person name="Liu X.H."/>
            <person name="Li Y.G."/>
            <person name="Kettle C.J."/>
            <person name="Jalonen R."/>
            <person name="Gaisberger H."/>
            <person name="Ma Y.Z."/>
            <person name="Qiu Y.X."/>
        </authorList>
    </citation>
    <scope>NUCLEOTIDE SEQUENCE [LARGE SCALE GENOMIC DNA]</scope>
    <source>
        <strain evidence="2">Hangzhou</strain>
    </source>
</reference>
<dbReference type="SUPFAM" id="SSF52402">
    <property type="entry name" value="Adenine nucleotide alpha hydrolases-like"/>
    <property type="match status" value="1"/>
</dbReference>
<keyword evidence="3" id="KW-1185">Reference proteome</keyword>
<dbReference type="AlphaFoldDB" id="A0AAP0S1N9"/>
<dbReference type="InterPro" id="IPR006016">
    <property type="entry name" value="UspA"/>
</dbReference>
<name>A0AAP0S1N9_LIQFO</name>
<dbReference type="Pfam" id="PF00582">
    <property type="entry name" value="Usp"/>
    <property type="match status" value="1"/>
</dbReference>
<accession>A0AAP0S1N9</accession>
<dbReference type="InterPro" id="IPR014729">
    <property type="entry name" value="Rossmann-like_a/b/a_fold"/>
</dbReference>
<dbReference type="EMBL" id="JBBPBK010000003">
    <property type="protein sequence ID" value="KAK9289245.1"/>
    <property type="molecule type" value="Genomic_DNA"/>
</dbReference>
<dbReference type="Proteomes" id="UP001415857">
    <property type="component" value="Unassembled WGS sequence"/>
</dbReference>